<dbReference type="EMBL" id="MCFK01002996">
    <property type="protein sequence ID" value="RKF62866.1"/>
    <property type="molecule type" value="Genomic_DNA"/>
</dbReference>
<dbReference type="Proteomes" id="UP000286134">
    <property type="component" value="Unassembled WGS sequence"/>
</dbReference>
<organism evidence="1 2">
    <name type="scientific">Erysiphe neolycopersici</name>
    <dbReference type="NCBI Taxonomy" id="212602"/>
    <lineage>
        <taxon>Eukaryota</taxon>
        <taxon>Fungi</taxon>
        <taxon>Dikarya</taxon>
        <taxon>Ascomycota</taxon>
        <taxon>Pezizomycotina</taxon>
        <taxon>Leotiomycetes</taxon>
        <taxon>Erysiphales</taxon>
        <taxon>Erysiphaceae</taxon>
        <taxon>Erysiphe</taxon>
    </lineage>
</organism>
<evidence type="ECO:0000313" key="1">
    <source>
        <dbReference type="EMBL" id="RKF62866.1"/>
    </source>
</evidence>
<keyword evidence="2" id="KW-1185">Reference proteome</keyword>
<name>A0A420HZJ9_9PEZI</name>
<evidence type="ECO:0000313" key="2">
    <source>
        <dbReference type="Proteomes" id="UP000286134"/>
    </source>
</evidence>
<sequence>MKGKGRIYIYIYQSLNFSIRVTPYFEERSMPQNNAMEEISVQELIDLDKHIQDDDNMNAQDGVLDDYPLNEPLTFEASNLSLQGIDETKKKHSPTEDKILLSAHAYYRSFMILLSSAVELSREDDKLTTNKFHNQ</sequence>
<comment type="caution">
    <text evidence="1">The sequence shown here is derived from an EMBL/GenBank/DDBJ whole genome shotgun (WGS) entry which is preliminary data.</text>
</comment>
<dbReference type="AlphaFoldDB" id="A0A420HZJ9"/>
<reference evidence="1 2" key="1">
    <citation type="journal article" date="2018" name="BMC Genomics">
        <title>Comparative genome analyses reveal sequence features reflecting distinct modes of host-adaptation between dicot and monocot powdery mildew.</title>
        <authorList>
            <person name="Wu Y."/>
            <person name="Ma X."/>
            <person name="Pan Z."/>
            <person name="Kale S.D."/>
            <person name="Song Y."/>
            <person name="King H."/>
            <person name="Zhang Q."/>
            <person name="Presley C."/>
            <person name="Deng X."/>
            <person name="Wei C.I."/>
            <person name="Xiao S."/>
        </authorList>
    </citation>
    <scope>NUCLEOTIDE SEQUENCE [LARGE SCALE GENOMIC DNA]</scope>
    <source>
        <strain evidence="1">UMSG2</strain>
    </source>
</reference>
<proteinExistence type="predicted"/>
<gene>
    <name evidence="1" type="ORF">OnM2_029009</name>
</gene>
<accession>A0A420HZJ9</accession>
<protein>
    <submittedName>
        <fullName evidence="1">Uncharacterized protein</fullName>
    </submittedName>
</protein>